<dbReference type="Proteomes" id="UP000275846">
    <property type="component" value="Unassembled WGS sequence"/>
</dbReference>
<comment type="similarity">
    <text evidence="1">Belongs to the calycin superfamily. Fatty-acid binding protein (FABP) family.</text>
</comment>
<proteinExistence type="inferred from homology"/>
<dbReference type="OrthoDB" id="412780at2759"/>
<gene>
    <name evidence="3" type="ORF">SSLN_LOCUS6708</name>
</gene>
<dbReference type="Gene3D" id="2.40.128.20">
    <property type="match status" value="1"/>
</dbReference>
<evidence type="ECO:0000259" key="2">
    <source>
        <dbReference type="PROSITE" id="PS00214"/>
    </source>
</evidence>
<protein>
    <submittedName>
        <fullName evidence="5">FABP domain-containing protein</fullName>
    </submittedName>
</protein>
<name>A0A183SR60_SCHSO</name>
<dbReference type="EMBL" id="UYSU01033819">
    <property type="protein sequence ID" value="VDL93093.1"/>
    <property type="molecule type" value="Genomic_DNA"/>
</dbReference>
<sequence length="133" mass="14634">MEAFCGSWKLESSTGYEDVLARLGVGLLTRKALNGTKPTLTISLLGEKYILKEESKIKSNSTVFELGVPFDELTPAGQPVKSVITLEGRVMKHVQTGPLRRIEITRVVDDKNLKTVSPSLKDFCSSSLHPDLM</sequence>
<dbReference type="InterPro" id="IPR031259">
    <property type="entry name" value="ILBP"/>
</dbReference>
<dbReference type="CDD" id="cd00742">
    <property type="entry name" value="FABP"/>
    <property type="match status" value="1"/>
</dbReference>
<feature type="domain" description="Cytosolic fatty-acid binding proteins" evidence="2">
    <location>
        <begin position="6"/>
        <end position="23"/>
    </location>
</feature>
<dbReference type="WBParaSite" id="SSLN_0000692001-mRNA-1">
    <property type="protein sequence ID" value="SSLN_0000692001-mRNA-1"/>
    <property type="gene ID" value="SSLN_0000692001"/>
</dbReference>
<reference evidence="5" key="1">
    <citation type="submission" date="2016-06" db="UniProtKB">
        <authorList>
            <consortium name="WormBaseParasite"/>
        </authorList>
    </citation>
    <scope>IDENTIFICATION</scope>
</reference>
<dbReference type="SUPFAM" id="SSF50814">
    <property type="entry name" value="Lipocalins"/>
    <property type="match status" value="1"/>
</dbReference>
<dbReference type="InterPro" id="IPR012674">
    <property type="entry name" value="Calycin"/>
</dbReference>
<accession>A0A183SR60</accession>
<dbReference type="PROSITE" id="PS00214">
    <property type="entry name" value="FABP"/>
    <property type="match status" value="1"/>
</dbReference>
<dbReference type="GO" id="GO:0008289">
    <property type="term" value="F:lipid binding"/>
    <property type="evidence" value="ECO:0007669"/>
    <property type="project" value="UniProtKB-KW"/>
</dbReference>
<dbReference type="AlphaFoldDB" id="A0A183SR60"/>
<reference evidence="3 4" key="2">
    <citation type="submission" date="2018-11" db="EMBL/GenBank/DDBJ databases">
        <authorList>
            <consortium name="Pathogen Informatics"/>
        </authorList>
    </citation>
    <scope>NUCLEOTIDE SEQUENCE [LARGE SCALE GENOMIC DNA]</scope>
    <source>
        <strain evidence="3 4">NST_G2</strain>
    </source>
</reference>
<dbReference type="PRINTS" id="PR00178">
    <property type="entry name" value="FATTYACIDBP"/>
</dbReference>
<evidence type="ECO:0000256" key="1">
    <source>
        <dbReference type="ARBA" id="ARBA00008390"/>
    </source>
</evidence>
<dbReference type="InterPro" id="IPR000463">
    <property type="entry name" value="Fatty_acid-bd"/>
</dbReference>
<evidence type="ECO:0000313" key="3">
    <source>
        <dbReference type="EMBL" id="VDL93093.1"/>
    </source>
</evidence>
<evidence type="ECO:0000313" key="4">
    <source>
        <dbReference type="Proteomes" id="UP000275846"/>
    </source>
</evidence>
<dbReference type="STRING" id="70667.A0A183SR60"/>
<evidence type="ECO:0000313" key="5">
    <source>
        <dbReference type="WBParaSite" id="SSLN_0000692001-mRNA-1"/>
    </source>
</evidence>
<keyword evidence="4" id="KW-1185">Reference proteome</keyword>
<organism evidence="5">
    <name type="scientific">Schistocephalus solidus</name>
    <name type="common">Tapeworm</name>
    <dbReference type="NCBI Taxonomy" id="70667"/>
    <lineage>
        <taxon>Eukaryota</taxon>
        <taxon>Metazoa</taxon>
        <taxon>Spiralia</taxon>
        <taxon>Lophotrochozoa</taxon>
        <taxon>Platyhelminthes</taxon>
        <taxon>Cestoda</taxon>
        <taxon>Eucestoda</taxon>
        <taxon>Diphyllobothriidea</taxon>
        <taxon>Diphyllobothriidae</taxon>
        <taxon>Schistocephalus</taxon>
    </lineage>
</organism>
<dbReference type="PANTHER" id="PTHR11955">
    <property type="entry name" value="FATTY ACID BINDING PROTEIN"/>
    <property type="match status" value="1"/>
</dbReference>